<evidence type="ECO:0000313" key="18">
    <source>
        <dbReference type="EMBL" id="SHJ15572.1"/>
    </source>
</evidence>
<organism evidence="18 19">
    <name type="scientific">Wenxinia saemankumensis</name>
    <dbReference type="NCBI Taxonomy" id="1447782"/>
    <lineage>
        <taxon>Bacteria</taxon>
        <taxon>Pseudomonadati</taxon>
        <taxon>Pseudomonadota</taxon>
        <taxon>Alphaproteobacteria</taxon>
        <taxon>Rhodobacterales</taxon>
        <taxon>Roseobacteraceae</taxon>
        <taxon>Wenxinia</taxon>
    </lineage>
</organism>
<keyword evidence="9" id="KW-0406">Ion transport</keyword>
<dbReference type="InterPro" id="IPR054765">
    <property type="entry name" value="SLBB_dom"/>
</dbReference>
<dbReference type="Pfam" id="PF02563">
    <property type="entry name" value="Poly_export"/>
    <property type="match status" value="1"/>
</dbReference>
<protein>
    <submittedName>
        <fullName evidence="18">Polysaccharide export outer membrane protein</fullName>
    </submittedName>
</protein>
<dbReference type="InterPro" id="IPR003715">
    <property type="entry name" value="Poly_export_N"/>
</dbReference>
<dbReference type="PANTHER" id="PTHR33619:SF3">
    <property type="entry name" value="POLYSACCHARIDE EXPORT PROTEIN GFCE-RELATED"/>
    <property type="match status" value="1"/>
</dbReference>
<reference evidence="18 19" key="1">
    <citation type="submission" date="2016-11" db="EMBL/GenBank/DDBJ databases">
        <authorList>
            <person name="Jaros S."/>
            <person name="Januszkiewicz K."/>
            <person name="Wedrychowicz H."/>
        </authorList>
    </citation>
    <scope>NUCLEOTIDE SEQUENCE [LARGE SCALE GENOMIC DNA]</scope>
    <source>
        <strain evidence="18 19">DSM 100565</strain>
    </source>
</reference>
<evidence type="ECO:0000256" key="7">
    <source>
        <dbReference type="ARBA" id="ARBA00022729"/>
    </source>
</evidence>
<evidence type="ECO:0000256" key="13">
    <source>
        <dbReference type="ARBA" id="ARBA00023237"/>
    </source>
</evidence>
<dbReference type="OrthoDB" id="7198507at2"/>
<dbReference type="STRING" id="1447782.SAMN05444417_3031"/>
<evidence type="ECO:0000256" key="2">
    <source>
        <dbReference type="ARBA" id="ARBA00009450"/>
    </source>
</evidence>
<dbReference type="EMBL" id="FQYO01000005">
    <property type="protein sequence ID" value="SHJ15572.1"/>
    <property type="molecule type" value="Genomic_DNA"/>
</dbReference>
<evidence type="ECO:0000259" key="16">
    <source>
        <dbReference type="Pfam" id="PF02563"/>
    </source>
</evidence>
<feature type="domain" description="Polysaccharide export protein N-terminal" evidence="16">
    <location>
        <begin position="82"/>
        <end position="161"/>
    </location>
</feature>
<keyword evidence="4" id="KW-1134">Transmembrane beta strand</keyword>
<dbReference type="Gene3D" id="3.30.1950.10">
    <property type="entry name" value="wza like domain"/>
    <property type="match status" value="1"/>
</dbReference>
<keyword evidence="19" id="KW-1185">Reference proteome</keyword>
<dbReference type="PROSITE" id="PS51257">
    <property type="entry name" value="PROKAR_LIPOPROTEIN"/>
    <property type="match status" value="1"/>
</dbReference>
<proteinExistence type="inferred from homology"/>
<dbReference type="PANTHER" id="PTHR33619">
    <property type="entry name" value="POLYSACCHARIDE EXPORT PROTEIN GFCE-RELATED"/>
    <property type="match status" value="1"/>
</dbReference>
<comment type="similarity">
    <text evidence="2">Belongs to the BexD/CtrA/VexA family.</text>
</comment>
<dbReference type="GO" id="GO:0046930">
    <property type="term" value="C:pore complex"/>
    <property type="evidence" value="ECO:0007669"/>
    <property type="project" value="UniProtKB-KW"/>
</dbReference>
<evidence type="ECO:0000256" key="11">
    <source>
        <dbReference type="ARBA" id="ARBA00023136"/>
    </source>
</evidence>
<evidence type="ECO:0000256" key="14">
    <source>
        <dbReference type="ARBA" id="ARBA00023288"/>
    </source>
</evidence>
<feature type="domain" description="SLBB" evidence="17">
    <location>
        <begin position="254"/>
        <end position="346"/>
    </location>
</feature>
<dbReference type="GO" id="GO:0006811">
    <property type="term" value="P:monoatomic ion transport"/>
    <property type="evidence" value="ECO:0007669"/>
    <property type="project" value="UniProtKB-KW"/>
</dbReference>
<dbReference type="GO" id="GO:0015288">
    <property type="term" value="F:porin activity"/>
    <property type="evidence" value="ECO:0007669"/>
    <property type="project" value="UniProtKB-KW"/>
</dbReference>
<sequence length="380" mass="39720">MTTLKHRLTTGLAAFAALALVAGCGLPRPGPNQSEIFAGSVLREGDSFVLVVDDRVNAVAGVTPAMAFAQTFQGAGVLGSDTIQPGDLLQITVFENVDDGLIVPTGANATALSEIQVDGSGFIFVPYAGRIRAAGNTPEAVRRIIVESLSDQTPDPQVQISRVAGDGQTVSVVGGVGAQGVYPIERPTRTLTSMIARAGGIVVEPDIAQVTVVRGGTRSTIWFDDLYDHPSADIALRGGDRILVEEDSRSFTALGATGAQTLVPFESQTISAIEAIATVGGLSPATADPTGVFVFRNEPEAIARQLTGIPDLQGTQRVVYVLDLTRPNGMFFARDFAIRDEDTVYVTEAPFVQFNRLISALTGTLGAVDAVRTTGSGSSD</sequence>
<keyword evidence="6" id="KW-0812">Transmembrane</keyword>
<dbReference type="GO" id="GO:0009279">
    <property type="term" value="C:cell outer membrane"/>
    <property type="evidence" value="ECO:0007669"/>
    <property type="project" value="UniProtKB-SubCell"/>
</dbReference>
<accession>A0A1M6H096</accession>
<evidence type="ECO:0000256" key="12">
    <source>
        <dbReference type="ARBA" id="ARBA00023139"/>
    </source>
</evidence>
<keyword evidence="8" id="KW-0625">Polysaccharide transport</keyword>
<evidence type="ECO:0000256" key="15">
    <source>
        <dbReference type="SAM" id="SignalP"/>
    </source>
</evidence>
<evidence type="ECO:0000256" key="10">
    <source>
        <dbReference type="ARBA" id="ARBA00023114"/>
    </source>
</evidence>
<dbReference type="GO" id="GO:0015159">
    <property type="term" value="F:polysaccharide transmembrane transporter activity"/>
    <property type="evidence" value="ECO:0007669"/>
    <property type="project" value="InterPro"/>
</dbReference>
<evidence type="ECO:0000256" key="5">
    <source>
        <dbReference type="ARBA" id="ARBA00022597"/>
    </source>
</evidence>
<evidence type="ECO:0000256" key="9">
    <source>
        <dbReference type="ARBA" id="ARBA00023065"/>
    </source>
</evidence>
<keyword evidence="14" id="KW-0449">Lipoprotein</keyword>
<feature type="signal peptide" evidence="15">
    <location>
        <begin position="1"/>
        <end position="22"/>
    </location>
</feature>
<keyword evidence="3" id="KW-0813">Transport</keyword>
<dbReference type="RefSeq" id="WP_073332757.1">
    <property type="nucleotide sequence ID" value="NZ_FQYO01000005.1"/>
</dbReference>
<dbReference type="InterPro" id="IPR049712">
    <property type="entry name" value="Poly_export"/>
</dbReference>
<gene>
    <name evidence="18" type="ORF">SAMN05444417_3031</name>
</gene>
<evidence type="ECO:0000256" key="4">
    <source>
        <dbReference type="ARBA" id="ARBA00022452"/>
    </source>
</evidence>
<dbReference type="Proteomes" id="UP000184292">
    <property type="component" value="Unassembled WGS sequence"/>
</dbReference>
<keyword evidence="5" id="KW-0762">Sugar transport</keyword>
<dbReference type="AlphaFoldDB" id="A0A1M6H096"/>
<evidence type="ECO:0000256" key="1">
    <source>
        <dbReference type="ARBA" id="ARBA00004571"/>
    </source>
</evidence>
<evidence type="ECO:0000256" key="3">
    <source>
        <dbReference type="ARBA" id="ARBA00022448"/>
    </source>
</evidence>
<keyword evidence="11" id="KW-0472">Membrane</keyword>
<evidence type="ECO:0000259" key="17">
    <source>
        <dbReference type="Pfam" id="PF22461"/>
    </source>
</evidence>
<keyword evidence="10" id="KW-0626">Porin</keyword>
<keyword evidence="13" id="KW-0998">Cell outer membrane</keyword>
<feature type="domain" description="SLBB" evidence="17">
    <location>
        <begin position="168"/>
        <end position="244"/>
    </location>
</feature>
<evidence type="ECO:0000256" key="6">
    <source>
        <dbReference type="ARBA" id="ARBA00022692"/>
    </source>
</evidence>
<keyword evidence="7 15" id="KW-0732">Signal</keyword>
<evidence type="ECO:0000256" key="8">
    <source>
        <dbReference type="ARBA" id="ARBA00023047"/>
    </source>
</evidence>
<keyword evidence="12" id="KW-0564">Palmitate</keyword>
<feature type="chain" id="PRO_5012206606" evidence="15">
    <location>
        <begin position="23"/>
        <end position="380"/>
    </location>
</feature>
<dbReference type="Gene3D" id="3.10.560.10">
    <property type="entry name" value="Outer membrane lipoprotein wza domain like"/>
    <property type="match status" value="2"/>
</dbReference>
<name>A0A1M6H096_9RHOB</name>
<dbReference type="Pfam" id="PF22461">
    <property type="entry name" value="SLBB_2"/>
    <property type="match status" value="2"/>
</dbReference>
<comment type="subcellular location">
    <subcellularLocation>
        <location evidence="1">Cell outer membrane</location>
        <topology evidence="1">Multi-pass membrane protein</topology>
    </subcellularLocation>
</comment>
<evidence type="ECO:0000313" key="19">
    <source>
        <dbReference type="Proteomes" id="UP000184292"/>
    </source>
</evidence>